<dbReference type="PANTHER" id="PTHR43421:SF1">
    <property type="entry name" value="METALLOPROTEASE PMBA"/>
    <property type="match status" value="1"/>
</dbReference>
<feature type="domain" description="Metalloprotease TldD/E central" evidence="4">
    <location>
        <begin position="131"/>
        <end position="237"/>
    </location>
</feature>
<dbReference type="SUPFAM" id="SSF111283">
    <property type="entry name" value="Putative modulator of DNA gyrase, PmbA/TldD"/>
    <property type="match status" value="1"/>
</dbReference>
<dbReference type="GO" id="GO:0005829">
    <property type="term" value="C:cytosol"/>
    <property type="evidence" value="ECO:0007669"/>
    <property type="project" value="TreeGrafter"/>
</dbReference>
<feature type="region of interest" description="Disordered" evidence="1">
    <location>
        <begin position="1"/>
        <end position="20"/>
    </location>
</feature>
<evidence type="ECO:0000259" key="2">
    <source>
        <dbReference type="Pfam" id="PF01523"/>
    </source>
</evidence>
<feature type="non-terminal residue" evidence="5">
    <location>
        <position position="1"/>
    </location>
</feature>
<feature type="domain" description="Metalloprotease TldD/E N-terminal" evidence="2">
    <location>
        <begin position="45"/>
        <end position="103"/>
    </location>
</feature>
<dbReference type="InterPro" id="IPR045570">
    <property type="entry name" value="Metalloprtase-TldD/E_cen_dom"/>
</dbReference>
<dbReference type="GO" id="GO:0006508">
    <property type="term" value="P:proteolysis"/>
    <property type="evidence" value="ECO:0007669"/>
    <property type="project" value="InterPro"/>
</dbReference>
<protein>
    <recommendedName>
        <fullName evidence="6">Metalloprotease PmbA</fullName>
    </recommendedName>
</protein>
<dbReference type="EMBL" id="UINC01010676">
    <property type="protein sequence ID" value="SVA47404.1"/>
    <property type="molecule type" value="Genomic_DNA"/>
</dbReference>
<feature type="domain" description="Metalloprotease TldD/E C-terminal" evidence="3">
    <location>
        <begin position="244"/>
        <end position="452"/>
    </location>
</feature>
<dbReference type="AlphaFoldDB" id="A0A381W4J1"/>
<evidence type="ECO:0000256" key="1">
    <source>
        <dbReference type="SAM" id="MobiDB-lite"/>
    </source>
</evidence>
<reference evidence="5" key="1">
    <citation type="submission" date="2018-05" db="EMBL/GenBank/DDBJ databases">
        <authorList>
            <person name="Lanie J.A."/>
            <person name="Ng W.-L."/>
            <person name="Kazmierczak K.M."/>
            <person name="Andrzejewski T.M."/>
            <person name="Davidsen T.M."/>
            <person name="Wayne K.J."/>
            <person name="Tettelin H."/>
            <person name="Glass J.I."/>
            <person name="Rusch D."/>
            <person name="Podicherti R."/>
            <person name="Tsui H.-C.T."/>
            <person name="Winkler M.E."/>
        </authorList>
    </citation>
    <scope>NUCLEOTIDE SEQUENCE</scope>
</reference>
<dbReference type="InterPro" id="IPR045569">
    <property type="entry name" value="Metalloprtase-TldD/E_C"/>
</dbReference>
<dbReference type="InterPro" id="IPR002510">
    <property type="entry name" value="Metalloprtase-TldD/E_N"/>
</dbReference>
<name>A0A381W4J1_9ZZZZ</name>
<dbReference type="GO" id="GO:0008237">
    <property type="term" value="F:metallopeptidase activity"/>
    <property type="evidence" value="ECO:0007669"/>
    <property type="project" value="InterPro"/>
</dbReference>
<dbReference type="InterPro" id="IPR036059">
    <property type="entry name" value="TldD/PmbA_sf"/>
</dbReference>
<dbReference type="Pfam" id="PF19290">
    <property type="entry name" value="PmbA_TldD_2nd"/>
    <property type="match status" value="1"/>
</dbReference>
<evidence type="ECO:0008006" key="6">
    <source>
        <dbReference type="Google" id="ProtNLM"/>
    </source>
</evidence>
<dbReference type="Pfam" id="PF01523">
    <property type="entry name" value="PmbA_TldD_1st"/>
    <property type="match status" value="1"/>
</dbReference>
<organism evidence="5">
    <name type="scientific">marine metagenome</name>
    <dbReference type="NCBI Taxonomy" id="408172"/>
    <lineage>
        <taxon>unclassified sequences</taxon>
        <taxon>metagenomes</taxon>
        <taxon>ecological metagenomes</taxon>
    </lineage>
</organism>
<gene>
    <name evidence="5" type="ORF">METZ01_LOCUS100258</name>
</gene>
<dbReference type="Pfam" id="PF19289">
    <property type="entry name" value="PmbA_TldD_3rd"/>
    <property type="match status" value="1"/>
</dbReference>
<accession>A0A381W4J1</accession>
<sequence>VNKSIEPVAPASSRLDPSDLGPVVEMTLAEATRRGASGAEAVAALSQGLSVNVRMGELETVEHTRDRGLIITVYFEQRTGSASTSDYSPTSIKDTVQAACRIAEYTEADSCNGLADPDRLATDFPNLDLFHPWNPSVDDACDMALECEQTAIDHDRRIENSEGASVSSHEGHEVYATTSGFWGESRKTRHGLSCSVIGRDDSGMQRDYWFSSSRQAAQLDKPDIVGLEAARRTVRRLDARKIDTCQVPVLFEAPVASSLISHFVGAISGGALYRKASFLLDQVGQQIFPDFVQLYEQPLLKCAMGSAAYDSEGVTTSADNLITNGVLQRYLLGSYSARRLGLETTGNAGGIHNLTVASGDQDLTDLIGGLEKGLLVTELIGFGVNMVTGDYSRGAAGFWIENGQIQYPVEEVTIAGNLKEIFSGLCAIGKDVDTRRNIRCGSILIDGLTVAGD</sequence>
<dbReference type="PANTHER" id="PTHR43421">
    <property type="entry name" value="METALLOPROTEASE PMBA"/>
    <property type="match status" value="1"/>
</dbReference>
<evidence type="ECO:0000313" key="5">
    <source>
        <dbReference type="EMBL" id="SVA47404.1"/>
    </source>
</evidence>
<dbReference type="NCBIfam" id="NF008268">
    <property type="entry name" value="PRK11040.1"/>
    <property type="match status" value="1"/>
</dbReference>
<evidence type="ECO:0000259" key="4">
    <source>
        <dbReference type="Pfam" id="PF19290"/>
    </source>
</evidence>
<proteinExistence type="predicted"/>
<dbReference type="InterPro" id="IPR047657">
    <property type="entry name" value="PmbA"/>
</dbReference>
<dbReference type="InterPro" id="IPR035068">
    <property type="entry name" value="TldD/PmbA_N"/>
</dbReference>
<evidence type="ECO:0000259" key="3">
    <source>
        <dbReference type="Pfam" id="PF19289"/>
    </source>
</evidence>
<dbReference type="Gene3D" id="3.30.2290.10">
    <property type="entry name" value="PmbA/TldD superfamily"/>
    <property type="match status" value="1"/>
</dbReference>